<feature type="transmembrane region" description="Helical" evidence="1">
    <location>
        <begin position="25"/>
        <end position="49"/>
    </location>
</feature>
<reference evidence="3" key="1">
    <citation type="journal article" date="2019" name="Int. J. Syst. Evol. Microbiol.">
        <title>The Global Catalogue of Microorganisms (GCM) 10K type strain sequencing project: providing services to taxonomists for standard genome sequencing and annotation.</title>
        <authorList>
            <consortium name="The Broad Institute Genomics Platform"/>
            <consortium name="The Broad Institute Genome Sequencing Center for Infectious Disease"/>
            <person name="Wu L."/>
            <person name="Ma J."/>
        </authorList>
    </citation>
    <scope>NUCLEOTIDE SEQUENCE [LARGE SCALE GENOMIC DNA]</scope>
    <source>
        <strain evidence="3">JCM 18054</strain>
    </source>
</reference>
<dbReference type="EMBL" id="BAABIB010000114">
    <property type="protein sequence ID" value="GAA4658914.1"/>
    <property type="molecule type" value="Genomic_DNA"/>
</dbReference>
<gene>
    <name evidence="2" type="ORF">GCM10023214_58060</name>
</gene>
<evidence type="ECO:0000256" key="1">
    <source>
        <dbReference type="SAM" id="Phobius"/>
    </source>
</evidence>
<name>A0ABP8VD74_9PSEU</name>
<dbReference type="Proteomes" id="UP001500192">
    <property type="component" value="Unassembled WGS sequence"/>
</dbReference>
<organism evidence="2 3">
    <name type="scientific">Amycolatopsis dongchuanensis</name>
    <dbReference type="NCBI Taxonomy" id="1070866"/>
    <lineage>
        <taxon>Bacteria</taxon>
        <taxon>Bacillati</taxon>
        <taxon>Actinomycetota</taxon>
        <taxon>Actinomycetes</taxon>
        <taxon>Pseudonocardiales</taxon>
        <taxon>Pseudonocardiaceae</taxon>
        <taxon>Amycolatopsis</taxon>
    </lineage>
</organism>
<sequence>MPRSAGRESLAPVNTQPKLHQPRRALVAVVEVVLAAVAVWAAFPVWHHGVKTLTVHLSDGVVLTSTRLLGSWVAGAIGLGLVAALLLVDAVREVLLATRAKHREPKPEGRFAGTLDEV</sequence>
<evidence type="ECO:0000313" key="3">
    <source>
        <dbReference type="Proteomes" id="UP001500192"/>
    </source>
</evidence>
<keyword evidence="1" id="KW-1133">Transmembrane helix</keyword>
<accession>A0ABP8VD74</accession>
<keyword evidence="1" id="KW-0812">Transmembrane</keyword>
<comment type="caution">
    <text evidence="2">The sequence shown here is derived from an EMBL/GenBank/DDBJ whole genome shotgun (WGS) entry which is preliminary data.</text>
</comment>
<feature type="transmembrane region" description="Helical" evidence="1">
    <location>
        <begin position="69"/>
        <end position="91"/>
    </location>
</feature>
<keyword evidence="1" id="KW-0472">Membrane</keyword>
<proteinExistence type="predicted"/>
<keyword evidence="3" id="KW-1185">Reference proteome</keyword>
<protein>
    <submittedName>
        <fullName evidence="2">Uncharacterized protein</fullName>
    </submittedName>
</protein>
<evidence type="ECO:0000313" key="2">
    <source>
        <dbReference type="EMBL" id="GAA4658914.1"/>
    </source>
</evidence>